<comment type="function">
    <text evidence="10">Component of the PAN1 actin cytoskeleton-regulatory complex required for the internalization of endosomes during actin-coupled endocytosis. The complex links the site of endocytosis to the cell membrane-associated actin cytoskeleton. Mediates uptake of external molecules and vacuolar degradation of plasma membrane proteins. Plays a role in the proper organization of the cell membrane-associated actin cytoskeleton and promotes its destabilization.</text>
</comment>
<feature type="domain" description="EH" evidence="14">
    <location>
        <begin position="148"/>
        <end position="238"/>
    </location>
</feature>
<feature type="region of interest" description="Disordered" evidence="12">
    <location>
        <begin position="111"/>
        <end position="141"/>
    </location>
</feature>
<dbReference type="AlphaFoldDB" id="A0A5C6GP39"/>
<evidence type="ECO:0000256" key="1">
    <source>
        <dbReference type="ARBA" id="ARBA00004125"/>
    </source>
</evidence>
<feature type="compositionally biased region" description="Polar residues" evidence="12">
    <location>
        <begin position="998"/>
        <end position="1016"/>
    </location>
</feature>
<keyword evidence="8" id="KW-0009">Actin-binding</keyword>
<feature type="compositionally biased region" description="Polar residues" evidence="12">
    <location>
        <begin position="420"/>
        <end position="429"/>
    </location>
</feature>
<feature type="compositionally biased region" description="Basic and acidic residues" evidence="12">
    <location>
        <begin position="987"/>
        <end position="997"/>
    </location>
</feature>
<feature type="compositionally biased region" description="Low complexity" evidence="12">
    <location>
        <begin position="113"/>
        <end position="128"/>
    </location>
</feature>
<evidence type="ECO:0000259" key="13">
    <source>
        <dbReference type="PROSITE" id="PS50030"/>
    </source>
</evidence>
<evidence type="ECO:0000256" key="4">
    <source>
        <dbReference type="ARBA" id="ARBA00011159"/>
    </source>
</evidence>
<dbReference type="GO" id="GO:0005509">
    <property type="term" value="F:calcium ion binding"/>
    <property type="evidence" value="ECO:0007669"/>
    <property type="project" value="InterPro"/>
</dbReference>
<dbReference type="InterPro" id="IPR000261">
    <property type="entry name" value="EH_dom"/>
</dbReference>
<evidence type="ECO:0000259" key="15">
    <source>
        <dbReference type="PROSITE" id="PS50222"/>
    </source>
</evidence>
<evidence type="ECO:0000256" key="3">
    <source>
        <dbReference type="ARBA" id="ARBA00004413"/>
    </source>
</evidence>
<dbReference type="CDD" id="cd00052">
    <property type="entry name" value="EH"/>
    <property type="match status" value="2"/>
</dbReference>
<feature type="domain" description="EF-hand" evidence="15">
    <location>
        <begin position="288"/>
        <end position="323"/>
    </location>
</feature>
<dbReference type="SMART" id="SM00027">
    <property type="entry name" value="EH"/>
    <property type="match status" value="3"/>
</dbReference>
<dbReference type="Gene3D" id="1.10.8.10">
    <property type="entry name" value="DNA helicase RuvA subunit, C-terminal domain"/>
    <property type="match status" value="1"/>
</dbReference>
<feature type="region of interest" description="Disordered" evidence="12">
    <location>
        <begin position="1101"/>
        <end position="1170"/>
    </location>
</feature>
<comment type="caution">
    <text evidence="16">The sequence shown here is derived from an EMBL/GenBank/DDBJ whole genome shotgun (WGS) entry which is preliminary data.</text>
</comment>
<evidence type="ECO:0000256" key="12">
    <source>
        <dbReference type="SAM" id="MobiDB-lite"/>
    </source>
</evidence>
<accession>A0A5C6GP39</accession>
<dbReference type="InterPro" id="IPR015940">
    <property type="entry name" value="UBA"/>
</dbReference>
<keyword evidence="9" id="KW-0206">Cytoskeleton</keyword>
<evidence type="ECO:0008006" key="18">
    <source>
        <dbReference type="Google" id="ProtNLM"/>
    </source>
</evidence>
<dbReference type="SUPFAM" id="SSF47473">
    <property type="entry name" value="EF-hand"/>
    <property type="match status" value="3"/>
</dbReference>
<evidence type="ECO:0000256" key="11">
    <source>
        <dbReference type="SAM" id="Coils"/>
    </source>
</evidence>
<dbReference type="GO" id="GO:0016197">
    <property type="term" value="P:endosomal transport"/>
    <property type="evidence" value="ECO:0007669"/>
    <property type="project" value="TreeGrafter"/>
</dbReference>
<evidence type="ECO:0000256" key="5">
    <source>
        <dbReference type="ARBA" id="ARBA00022583"/>
    </source>
</evidence>
<comment type="subcellular location">
    <subcellularLocation>
        <location evidence="3">Cell membrane</location>
        <topology evidence="3">Peripheral membrane protein</topology>
        <orientation evidence="3">Cytoplasmic side</orientation>
    </subcellularLocation>
    <subcellularLocation>
        <location evidence="2">Cytoplasm</location>
        <location evidence="2">Cytoskeleton</location>
        <location evidence="2">Actin patch</location>
    </subcellularLocation>
    <subcellularLocation>
        <location evidence="1">Endosome membrane</location>
        <topology evidence="1">Peripheral membrane protein</topology>
        <orientation evidence="1">Cytoplasmic side</orientation>
    </subcellularLocation>
</comment>
<feature type="domain" description="EH" evidence="14">
    <location>
        <begin position="289"/>
        <end position="380"/>
    </location>
</feature>
<evidence type="ECO:0000256" key="10">
    <source>
        <dbReference type="ARBA" id="ARBA00025194"/>
    </source>
</evidence>
<evidence type="ECO:0000256" key="8">
    <source>
        <dbReference type="ARBA" id="ARBA00023203"/>
    </source>
</evidence>
<dbReference type="GO" id="GO:0003779">
    <property type="term" value="F:actin binding"/>
    <property type="evidence" value="ECO:0007669"/>
    <property type="project" value="UniProtKB-KW"/>
</dbReference>
<protein>
    <recommendedName>
        <fullName evidence="18">EF hand domain protein</fullName>
    </recommendedName>
</protein>
<dbReference type="SUPFAM" id="SSF46934">
    <property type="entry name" value="UBA-like"/>
    <property type="match status" value="1"/>
</dbReference>
<keyword evidence="5" id="KW-0254">Endocytosis</keyword>
<evidence type="ECO:0000256" key="2">
    <source>
        <dbReference type="ARBA" id="ARBA00004134"/>
    </source>
</evidence>
<dbReference type="SMART" id="SM00165">
    <property type="entry name" value="UBA"/>
    <property type="match status" value="1"/>
</dbReference>
<feature type="compositionally biased region" description="Polar residues" evidence="12">
    <location>
        <begin position="905"/>
        <end position="923"/>
    </location>
</feature>
<name>A0A5C6GP39_METRR</name>
<dbReference type="Pfam" id="PF00627">
    <property type="entry name" value="UBA"/>
    <property type="match status" value="1"/>
</dbReference>
<evidence type="ECO:0000259" key="14">
    <source>
        <dbReference type="PROSITE" id="PS50031"/>
    </source>
</evidence>
<reference evidence="17" key="1">
    <citation type="submission" date="2018-12" db="EMBL/GenBank/DDBJ databases">
        <title>The complete genome of Metarhizium rileyi, a key fungal pathogen of Lepidoptera.</title>
        <authorList>
            <person name="Binneck E."/>
            <person name="Lastra C.C.L."/>
            <person name="Sosa-Gomez D.R."/>
        </authorList>
    </citation>
    <scope>NUCLEOTIDE SEQUENCE [LARGE SCALE GENOMIC DNA]</scope>
    <source>
        <strain evidence="17">Cep018-CH2</strain>
    </source>
</reference>
<feature type="compositionally biased region" description="Polar residues" evidence="12">
    <location>
        <begin position="796"/>
        <end position="817"/>
    </location>
</feature>
<feature type="compositionally biased region" description="Polar residues" evidence="12">
    <location>
        <begin position="759"/>
        <end position="785"/>
    </location>
</feature>
<organism evidence="16 17">
    <name type="scientific">Metarhizium rileyi (strain RCEF 4871)</name>
    <name type="common">Nomuraea rileyi</name>
    <dbReference type="NCBI Taxonomy" id="1649241"/>
    <lineage>
        <taxon>Eukaryota</taxon>
        <taxon>Fungi</taxon>
        <taxon>Dikarya</taxon>
        <taxon>Ascomycota</taxon>
        <taxon>Pezizomycotina</taxon>
        <taxon>Sordariomycetes</taxon>
        <taxon>Hypocreomycetidae</taxon>
        <taxon>Hypocreales</taxon>
        <taxon>Clavicipitaceae</taxon>
        <taxon>Metarhizium</taxon>
    </lineage>
</organism>
<evidence type="ECO:0000256" key="7">
    <source>
        <dbReference type="ARBA" id="ARBA00023054"/>
    </source>
</evidence>
<dbReference type="GO" id="GO:0005886">
    <property type="term" value="C:plasma membrane"/>
    <property type="evidence" value="ECO:0007669"/>
    <property type="project" value="UniProtKB-SubCell"/>
</dbReference>
<evidence type="ECO:0000313" key="16">
    <source>
        <dbReference type="EMBL" id="TWU78765.1"/>
    </source>
</evidence>
<dbReference type="GO" id="GO:0010008">
    <property type="term" value="C:endosome membrane"/>
    <property type="evidence" value="ECO:0007669"/>
    <property type="project" value="UniProtKB-SubCell"/>
</dbReference>
<evidence type="ECO:0000256" key="6">
    <source>
        <dbReference type="ARBA" id="ARBA00022753"/>
    </source>
</evidence>
<dbReference type="InterPro" id="IPR011992">
    <property type="entry name" value="EF-hand-dom_pair"/>
</dbReference>
<keyword evidence="9" id="KW-0963">Cytoplasm</keyword>
<dbReference type="Proteomes" id="UP000317257">
    <property type="component" value="Unassembled WGS sequence"/>
</dbReference>
<evidence type="ECO:0000256" key="9">
    <source>
        <dbReference type="ARBA" id="ARBA00023212"/>
    </source>
</evidence>
<dbReference type="InterPro" id="IPR002048">
    <property type="entry name" value="EF_hand_dom"/>
</dbReference>
<feature type="coiled-coil region" evidence="11">
    <location>
        <begin position="505"/>
        <end position="581"/>
    </location>
</feature>
<gene>
    <name evidence="16" type="ORF">ED733_006809</name>
</gene>
<feature type="compositionally biased region" description="Low complexity" evidence="12">
    <location>
        <begin position="447"/>
        <end position="456"/>
    </location>
</feature>
<feature type="domain" description="UBA" evidence="13">
    <location>
        <begin position="1156"/>
        <end position="1202"/>
    </location>
</feature>
<evidence type="ECO:0000313" key="17">
    <source>
        <dbReference type="Proteomes" id="UP000317257"/>
    </source>
</evidence>
<proteinExistence type="predicted"/>
<feature type="region of interest" description="Disordered" evidence="12">
    <location>
        <begin position="240"/>
        <end position="271"/>
    </location>
</feature>
<keyword evidence="7 11" id="KW-0175">Coiled coil</keyword>
<dbReference type="PANTHER" id="PTHR11216">
    <property type="entry name" value="EH DOMAIN"/>
    <property type="match status" value="1"/>
</dbReference>
<dbReference type="PROSITE" id="PS50030">
    <property type="entry name" value="UBA"/>
    <property type="match status" value="1"/>
</dbReference>
<feature type="region of interest" description="Disordered" evidence="12">
    <location>
        <begin position="719"/>
        <end position="890"/>
    </location>
</feature>
<feature type="region of interest" description="Disordered" evidence="12">
    <location>
        <begin position="905"/>
        <end position="1024"/>
    </location>
</feature>
<feature type="compositionally biased region" description="Low complexity" evidence="12">
    <location>
        <begin position="740"/>
        <end position="758"/>
    </location>
</feature>
<feature type="region of interest" description="Disordered" evidence="12">
    <location>
        <begin position="371"/>
        <end position="503"/>
    </location>
</feature>
<comment type="subunit">
    <text evidence="4">Component of the PAN1 actin cytoskeleton-regulatory complex.</text>
</comment>
<dbReference type="PROSITE" id="PS50031">
    <property type="entry name" value="EH"/>
    <property type="match status" value="2"/>
</dbReference>
<sequence>MAADIGADSAPTDLNLTPQENQIRAQLLGRVDPKNTGLVTGEAALWLSEKTRLGNELFQTIWQISDSQDRGSLTHAGFGIFLRLIGHAQAGRKPTAELALQHGPLPRFEGLWSPPSLASPTSSSPAPLQAQGSGSGSIDRIPYPSPKDVAKYSGIFEGLPLQAGKLSGETARNIFERSGLSIDTLGDIWALADVEERGALILPEFVIAMHLLTCMKSGTLRSVPKHLPPALYEAAMRRDVAPRQSPSNTGMAPMPRQLSGSSNMRAGSPLGRPPMGPVSAGDWAISPTDKAWFDQNFATVDKGNKGYISGDEAVSFFSQSKLDDDKLGQIWNLADYNNQGQLTREGFAIAMYLIRQQRSGTGGELPKTLPDNLVPPSVRIQRPPPQFPAPVARSVLPQPKSALDDLFGLDSSPSPAPAPLQTTMSTGGSNAHDPFAGGSTILPPSSPVRSTTSSTTFKPFVPSSTFGRGLTGPPPQGETPNRSEDLLEDHDPESSKNITGETTELANLSNQIGTLSKQMQDVESKRLTTQGELNQTNSQKQNFEQRLTQLRALYEKEAEGTRSLEAELRKSRTETQKLQSECMALEGTFKDVQIQHQQLATALQADQQENTTLRERIRVVSGEIAKLKPQIEKLKSDSRQQKGLVAINKKQLATTEGERDRLKSEIVDLAKGGEAASRQMDSSSPNSAPAQIVSPALSAASDNNPFFKRTASTDIMGAFASPSTRNYTDKSLDDVFGPSPKAAGNTANPPPAAFQQQQHTGTSAASVSSFHTGRSSPSISRQGTMNMEPPAPPASRQINSSFLPFSDNTGSLSSSRHVSPPASRVDDPSATSNREPADEDSEKSETPGATPIAADPPAISVNEAALKAKGEEVIDSTPKPDPFGSTDQAKAKADFENAFAAFTASGNGQAASETDINKSTDVFSTEFPPIAELEAADDSESESERGGFDDDFTAASPAGKDVIKKDAAATQDGKAGETSPNLAPEVPAKEPVEDVGKSSEQPSSPATTTNTSQPTLTADDIFGTATPAAMPQKAAAKGVFDVLDDDFEGLEDAKEGSADDDFANISRDDFNPVFDSSPPASQAKSESTAFGNESTFDFVSHSSAAGSTAQQKTADSHDWDAIFAGLDSPSNPTLPGLGGEDGGDKHTERPAPPGRSLTEQGVHDDPILKSLTDMGYSRSDAVAALEKYDYNLDKAANYLASRS</sequence>
<dbReference type="InterPro" id="IPR009060">
    <property type="entry name" value="UBA-like_sf"/>
</dbReference>
<dbReference type="GO" id="GO:0006897">
    <property type="term" value="P:endocytosis"/>
    <property type="evidence" value="ECO:0007669"/>
    <property type="project" value="UniProtKB-KW"/>
</dbReference>
<dbReference type="Pfam" id="PF12763">
    <property type="entry name" value="EH"/>
    <property type="match status" value="3"/>
</dbReference>
<feature type="compositionally biased region" description="Polar residues" evidence="12">
    <location>
        <begin position="1078"/>
        <end position="1089"/>
    </location>
</feature>
<keyword evidence="6" id="KW-0967">Endosome</keyword>
<feature type="region of interest" description="Disordered" evidence="12">
    <location>
        <begin position="1051"/>
        <end position="1089"/>
    </location>
</feature>
<dbReference type="PROSITE" id="PS50222">
    <property type="entry name" value="EF_HAND_2"/>
    <property type="match status" value="1"/>
</dbReference>
<dbReference type="GO" id="GO:0030479">
    <property type="term" value="C:actin cortical patch"/>
    <property type="evidence" value="ECO:0007669"/>
    <property type="project" value="UniProtKB-SubCell"/>
</dbReference>
<dbReference type="Gene3D" id="1.10.238.10">
    <property type="entry name" value="EF-hand"/>
    <property type="match status" value="3"/>
</dbReference>
<feature type="compositionally biased region" description="Polar residues" evidence="12">
    <location>
        <begin position="1101"/>
        <end position="1113"/>
    </location>
</feature>
<dbReference type="EMBL" id="SBHS01000001">
    <property type="protein sequence ID" value="TWU78765.1"/>
    <property type="molecule type" value="Genomic_DNA"/>
</dbReference>